<accession>A0A0P0KWR7</accession>
<dbReference type="EMBL" id="KP726894">
    <property type="protein sequence ID" value="ALK43864.1"/>
    <property type="molecule type" value="Genomic_DNA"/>
</dbReference>
<dbReference type="AlphaFoldDB" id="A0A0P0KWR7"/>
<dbReference type="RefSeq" id="WP_024130064.1">
    <property type="nucleotide sequence ID" value="NZ_CACTIK010000199.1"/>
</dbReference>
<dbReference type="InterPro" id="IPR018777">
    <property type="entry name" value="Replication_initiator_prot_A"/>
</dbReference>
<proteinExistence type="predicted"/>
<evidence type="ECO:0000313" key="1">
    <source>
        <dbReference type="EMBL" id="ALK43864.1"/>
    </source>
</evidence>
<dbReference type="PROSITE" id="PS50172">
    <property type="entry name" value="BRCT"/>
    <property type="match status" value="1"/>
</dbReference>
<geneLocation type="plasmid" evidence="1">
    <name>pKPC-ECN49</name>
</geneLocation>
<reference evidence="1" key="1">
    <citation type="submission" date="2015-01" db="EMBL/GenBank/DDBJ databases">
        <authorList>
            <person name="Zhao X.J."/>
            <person name="Ma P."/>
        </authorList>
    </citation>
    <scope>NUCLEOTIDE SEQUENCE</scope>
    <source>
        <strain evidence="1">ECN49</strain>
        <plasmid evidence="1">pKPC-ECN49</plasmid>
    </source>
</reference>
<protein>
    <submittedName>
        <fullName evidence="1">Replication initiator and transcription repressor</fullName>
    </submittedName>
</protein>
<sequence>MSDLTNPARNRKLKTLRPKKYTEQEFFIADEMAITTFRDELASMEHPFFALKGGDTKVREYKNSNVTVTVRPAAEIGLATVFDKDIWIYAISKLQQAIFEEKPISRTIAFTPYDFFVTTNRNKSGRSYEELRKSLERLAGTRVQTNIVYSSEKQETENFGLIDKWRILEKKKGKLDIGMVEVTLPDWLYQGITQTKILKISPDYFRIRKAIDRRLYEIARKHCGYQKEFTISLELLHLKAGSSALLKMFRHNVKQLAKTNDLPDYAVSFDVEKDTVQFTYRHYDPKKEQEAIWRTEKNKVVKHVESDSKLPRKMQERIDAMKKGDA</sequence>
<keyword evidence="1" id="KW-0614">Plasmid</keyword>
<name>A0A0P0KWR7_ENTCL</name>
<organism evidence="1">
    <name type="scientific">Enterobacter cloacae</name>
    <dbReference type="NCBI Taxonomy" id="550"/>
    <lineage>
        <taxon>Bacteria</taxon>
        <taxon>Pseudomonadati</taxon>
        <taxon>Pseudomonadota</taxon>
        <taxon>Gammaproteobacteria</taxon>
        <taxon>Enterobacterales</taxon>
        <taxon>Enterobacteriaceae</taxon>
        <taxon>Enterobacter</taxon>
        <taxon>Enterobacter cloacae complex</taxon>
    </lineage>
</organism>
<dbReference type="Pfam" id="PF10134">
    <property type="entry name" value="RPA"/>
    <property type="match status" value="1"/>
</dbReference>
<dbReference type="InterPro" id="IPR001357">
    <property type="entry name" value="BRCT_dom"/>
</dbReference>